<organism evidence="13 14">
    <name type="scientific">Marinagarivorans cellulosilyticus</name>
    <dbReference type="NCBI Taxonomy" id="2721545"/>
    <lineage>
        <taxon>Bacteria</taxon>
        <taxon>Pseudomonadati</taxon>
        <taxon>Pseudomonadota</taxon>
        <taxon>Gammaproteobacteria</taxon>
        <taxon>Cellvibrionales</taxon>
        <taxon>Cellvibrionaceae</taxon>
        <taxon>Marinagarivorans</taxon>
    </lineage>
</organism>
<dbReference type="Pfam" id="PF02537">
    <property type="entry name" value="CRCB"/>
    <property type="match status" value="1"/>
</dbReference>
<dbReference type="RefSeq" id="WP_236982933.1">
    <property type="nucleotide sequence ID" value="NZ_AP023086.1"/>
</dbReference>
<keyword evidence="12" id="KW-0813">Transport</keyword>
<keyword evidence="8 12" id="KW-0472">Membrane</keyword>
<dbReference type="GO" id="GO:0062054">
    <property type="term" value="F:fluoride channel activity"/>
    <property type="evidence" value="ECO:0007669"/>
    <property type="project" value="UniProtKB-UniRule"/>
</dbReference>
<dbReference type="EMBL" id="AP023086">
    <property type="protein sequence ID" value="BCD98531.1"/>
    <property type="molecule type" value="Genomic_DNA"/>
</dbReference>
<feature type="transmembrane region" description="Helical" evidence="12">
    <location>
        <begin position="96"/>
        <end position="120"/>
    </location>
</feature>
<keyword evidence="9 12" id="KW-0407">Ion channel</keyword>
<dbReference type="PANTHER" id="PTHR28259">
    <property type="entry name" value="FLUORIDE EXPORT PROTEIN 1-RELATED"/>
    <property type="match status" value="1"/>
</dbReference>
<feature type="transmembrane region" description="Helical" evidence="12">
    <location>
        <begin position="33"/>
        <end position="55"/>
    </location>
</feature>
<keyword evidence="7 12" id="KW-0406">Ion transport</keyword>
<evidence type="ECO:0000256" key="11">
    <source>
        <dbReference type="ARBA" id="ARBA00035585"/>
    </source>
</evidence>
<feature type="binding site" evidence="12">
    <location>
        <position position="74"/>
    </location>
    <ligand>
        <name>Na(+)</name>
        <dbReference type="ChEBI" id="CHEBI:29101"/>
        <note>structural</note>
    </ligand>
</feature>
<reference evidence="13 14" key="1">
    <citation type="journal article" date="2022" name="IScience">
        <title>An ultrasensitive nanofiber-based assay for enzymatic hydrolysis and deep-sea microbial degradation of cellulose.</title>
        <authorList>
            <person name="Tsudome M."/>
            <person name="Tachioka M."/>
            <person name="Miyazaki M."/>
            <person name="Uchimura K."/>
            <person name="Tsuda M."/>
            <person name="Takaki Y."/>
            <person name="Deguchi S."/>
        </authorList>
    </citation>
    <scope>NUCLEOTIDE SEQUENCE [LARGE SCALE GENOMIC DNA]</scope>
    <source>
        <strain evidence="13 14">GE09</strain>
    </source>
</reference>
<dbReference type="GO" id="GO:0046872">
    <property type="term" value="F:metal ion binding"/>
    <property type="evidence" value="ECO:0007669"/>
    <property type="project" value="UniProtKB-KW"/>
</dbReference>
<keyword evidence="12" id="KW-0479">Metal-binding</keyword>
<comment type="activity regulation">
    <text evidence="12">Na(+) is not transported, but it plays an essential structural role and its presence is essential for fluoride channel function.</text>
</comment>
<dbReference type="GO" id="GO:0005886">
    <property type="term" value="C:plasma membrane"/>
    <property type="evidence" value="ECO:0007669"/>
    <property type="project" value="UniProtKB-SubCell"/>
</dbReference>
<evidence type="ECO:0000256" key="8">
    <source>
        <dbReference type="ARBA" id="ARBA00023136"/>
    </source>
</evidence>
<feature type="transmembrane region" description="Helical" evidence="12">
    <location>
        <begin position="67"/>
        <end position="90"/>
    </location>
</feature>
<dbReference type="HAMAP" id="MF_00454">
    <property type="entry name" value="FluC"/>
    <property type="match status" value="1"/>
</dbReference>
<evidence type="ECO:0000256" key="3">
    <source>
        <dbReference type="ARBA" id="ARBA00022519"/>
    </source>
</evidence>
<keyword evidence="2 12" id="KW-1003">Cell membrane</keyword>
<keyword evidence="6 12" id="KW-0915">Sodium</keyword>
<dbReference type="NCBIfam" id="TIGR00494">
    <property type="entry name" value="crcB"/>
    <property type="match status" value="1"/>
</dbReference>
<evidence type="ECO:0000256" key="2">
    <source>
        <dbReference type="ARBA" id="ARBA00022475"/>
    </source>
</evidence>
<evidence type="ECO:0000256" key="4">
    <source>
        <dbReference type="ARBA" id="ARBA00022692"/>
    </source>
</evidence>
<comment type="subcellular location">
    <subcellularLocation>
        <location evidence="1 12">Cell membrane</location>
        <topology evidence="1 12">Multi-pass membrane protein</topology>
    </subcellularLocation>
</comment>
<comment type="similarity">
    <text evidence="10 12">Belongs to the fluoride channel Fluc/FEX (TC 1.A.43) family.</text>
</comment>
<keyword evidence="3" id="KW-0997">Cell inner membrane</keyword>
<evidence type="ECO:0000256" key="7">
    <source>
        <dbReference type="ARBA" id="ARBA00023065"/>
    </source>
</evidence>
<evidence type="ECO:0000256" key="10">
    <source>
        <dbReference type="ARBA" id="ARBA00035120"/>
    </source>
</evidence>
<evidence type="ECO:0000256" key="9">
    <source>
        <dbReference type="ARBA" id="ARBA00023303"/>
    </source>
</evidence>
<keyword evidence="5 12" id="KW-1133">Transmembrane helix</keyword>
<dbReference type="GO" id="GO:0140114">
    <property type="term" value="P:cellular detoxification of fluoride"/>
    <property type="evidence" value="ECO:0007669"/>
    <property type="project" value="UniProtKB-UniRule"/>
</dbReference>
<evidence type="ECO:0000256" key="6">
    <source>
        <dbReference type="ARBA" id="ARBA00023053"/>
    </source>
</evidence>
<comment type="catalytic activity">
    <reaction evidence="11">
        <text>fluoride(in) = fluoride(out)</text>
        <dbReference type="Rhea" id="RHEA:76159"/>
        <dbReference type="ChEBI" id="CHEBI:17051"/>
    </reaction>
    <physiologicalReaction direction="left-to-right" evidence="11">
        <dbReference type="Rhea" id="RHEA:76160"/>
    </physiologicalReaction>
</comment>
<proteinExistence type="inferred from homology"/>
<evidence type="ECO:0000256" key="1">
    <source>
        <dbReference type="ARBA" id="ARBA00004651"/>
    </source>
</evidence>
<keyword evidence="14" id="KW-1185">Reference proteome</keyword>
<dbReference type="KEGG" id="marq:MARGE09_P2732"/>
<evidence type="ECO:0000256" key="12">
    <source>
        <dbReference type="HAMAP-Rule" id="MF_00454"/>
    </source>
</evidence>
<dbReference type="InterPro" id="IPR003691">
    <property type="entry name" value="FluC"/>
</dbReference>
<name>A0AAN1WJ27_9GAMM</name>
<evidence type="ECO:0000313" key="13">
    <source>
        <dbReference type="EMBL" id="BCD98531.1"/>
    </source>
</evidence>
<keyword evidence="4 12" id="KW-0812">Transmembrane</keyword>
<sequence length="128" mass="13256">MVIQFLSVAAGGAAGACVRYALALLFPFVPGQWPIASFTANILGCAIMGALFYLIQQAHLPLSVKPLLLAGFLGAMTTFSSFALEAWLLLQHNAHLLALAYLAVSVVACVCAIALGFAAAGTAMRLMG</sequence>
<dbReference type="PANTHER" id="PTHR28259:SF1">
    <property type="entry name" value="FLUORIDE EXPORT PROTEIN 1-RELATED"/>
    <property type="match status" value="1"/>
</dbReference>
<gene>
    <name evidence="12" type="primary">fluC</name>
    <name evidence="12" type="synonym">crcB</name>
    <name evidence="13" type="ORF">MARGE09_P2732</name>
</gene>
<accession>A0AAN1WJ27</accession>
<evidence type="ECO:0000256" key="5">
    <source>
        <dbReference type="ARBA" id="ARBA00022989"/>
    </source>
</evidence>
<dbReference type="AlphaFoldDB" id="A0AAN1WJ27"/>
<comment type="function">
    <text evidence="12">Fluoride-specific ion channel. Important for reducing fluoride concentration in the cell, thus reducing its toxicity.</text>
</comment>
<dbReference type="Proteomes" id="UP001320119">
    <property type="component" value="Chromosome"/>
</dbReference>
<feature type="binding site" evidence="12">
    <location>
        <position position="77"/>
    </location>
    <ligand>
        <name>Na(+)</name>
        <dbReference type="ChEBI" id="CHEBI:29101"/>
        <note>structural</note>
    </ligand>
</feature>
<protein>
    <recommendedName>
        <fullName evidence="12">Fluoride-specific ion channel FluC</fullName>
    </recommendedName>
</protein>
<evidence type="ECO:0000313" key="14">
    <source>
        <dbReference type="Proteomes" id="UP001320119"/>
    </source>
</evidence>